<reference evidence="2" key="1">
    <citation type="submission" date="2009-10" db="EMBL/GenBank/DDBJ databases">
        <title>Complete sequence of Fibrobacter succinogenes subsp. succinogenes S85.</title>
        <authorList>
            <consortium name="US DOE Joint Genome Institute"/>
            <person name="Lucas S."/>
            <person name="Copeland A."/>
            <person name="Lapidus A."/>
            <person name="Glavina del Rio T."/>
            <person name="Tice H."/>
            <person name="Bruce D."/>
            <person name="Goodwin L."/>
            <person name="Pitluck S."/>
            <person name="Chertkov O."/>
            <person name="Detter J.C."/>
            <person name="Han C."/>
            <person name="Tapia R."/>
            <person name="Larimer F."/>
            <person name="Land M."/>
            <person name="Hauser L."/>
            <person name="Kyrpides N."/>
            <person name="Mikhailova N."/>
            <person name="Weimer P.J."/>
            <person name="Stevenson D.M."/>
            <person name="Boyum J."/>
            <person name="Brumm P.I."/>
            <person name="Mead D."/>
        </authorList>
    </citation>
    <scope>NUCLEOTIDE SEQUENCE [LARGE SCALE GENOMIC DNA]</scope>
    <source>
        <strain evidence="2">S85</strain>
    </source>
</reference>
<accession>A0ABN3YWT8</accession>
<evidence type="ECO:0000313" key="3">
    <source>
        <dbReference type="Proteomes" id="UP000001497"/>
    </source>
</evidence>
<name>A0ABN3YWT8_FIBSS</name>
<keyword evidence="3" id="KW-1185">Reference proteome</keyword>
<evidence type="ECO:0000259" key="1">
    <source>
        <dbReference type="Pfam" id="PF09603"/>
    </source>
</evidence>
<dbReference type="Proteomes" id="UP000001497">
    <property type="component" value="Chromosome"/>
</dbReference>
<proteinExistence type="predicted"/>
<dbReference type="EMBL" id="CP001792">
    <property type="protein sequence ID" value="ACX75400.1"/>
    <property type="molecule type" value="Genomic_DNA"/>
</dbReference>
<dbReference type="InterPro" id="IPR011871">
    <property type="entry name" value="Fib_succ_major"/>
</dbReference>
<evidence type="ECO:0000313" key="2">
    <source>
        <dbReference type="EMBL" id="ACX75400.1"/>
    </source>
</evidence>
<dbReference type="Pfam" id="PF09603">
    <property type="entry name" value="Fib_succ_major"/>
    <property type="match status" value="1"/>
</dbReference>
<dbReference type="NCBIfam" id="TIGR02145">
    <property type="entry name" value="Fib_succ_major"/>
    <property type="match status" value="1"/>
</dbReference>
<feature type="domain" description="Fibrobacter succinogenes major paralogous" evidence="1">
    <location>
        <begin position="20"/>
        <end position="250"/>
    </location>
</feature>
<protein>
    <recommendedName>
        <fullName evidence="1">Fibrobacter succinogenes major paralogous domain-containing protein</fullName>
    </recommendedName>
</protein>
<dbReference type="RefSeq" id="WP_015732119.1">
    <property type="nucleotide sequence ID" value="NC_013410.1"/>
</dbReference>
<sequence>MAANESSYKDSRDGHVYKTVFIGKQEWFAENLCFETLDECYSYDQTDPGIRDEIDEQEVVGGYGYLYTIEAAKEAVPDGWRLPSEKDFIQLTRTVGVPKIQTIKFLSKYLKDSLFNCDKRRDNGVKCNRIQSPCWNDDFKDPFGFSALYSGYGSLFASEKDGFREEFLKFKGRGGYEEEDMHIEARLWMSSERNGKPAYFFIEEDRVGFCEKFDRSYKKIFSGVPGMNFVNKMEAMVESGRCLCSVRLVRDMK</sequence>
<organism evidence="2 3">
    <name type="scientific">Fibrobacter succinogenes (strain ATCC 19169 / S85)</name>
    <dbReference type="NCBI Taxonomy" id="59374"/>
    <lineage>
        <taxon>Bacteria</taxon>
        <taxon>Pseudomonadati</taxon>
        <taxon>Fibrobacterota</taxon>
        <taxon>Fibrobacteria</taxon>
        <taxon>Fibrobacterales</taxon>
        <taxon>Fibrobacteraceae</taxon>
        <taxon>Fibrobacter</taxon>
    </lineage>
</organism>
<gene>
    <name evidence="2" type="ordered locus">Fisuc_1807</name>
</gene>